<comment type="caution">
    <text evidence="1">The sequence shown here is derived from an EMBL/GenBank/DDBJ whole genome shotgun (WGS) entry which is preliminary data.</text>
</comment>
<evidence type="ECO:0000313" key="1">
    <source>
        <dbReference type="EMBL" id="GHO99557.1"/>
    </source>
</evidence>
<reference evidence="1" key="1">
    <citation type="submission" date="2020-10" db="EMBL/GenBank/DDBJ databases">
        <title>Taxonomic study of unclassified bacteria belonging to the class Ktedonobacteria.</title>
        <authorList>
            <person name="Yabe S."/>
            <person name="Wang C.M."/>
            <person name="Zheng Y."/>
            <person name="Sakai Y."/>
            <person name="Cavaletti L."/>
            <person name="Monciardini P."/>
            <person name="Donadio S."/>
        </authorList>
    </citation>
    <scope>NUCLEOTIDE SEQUENCE</scope>
    <source>
        <strain evidence="1">ID150040</strain>
    </source>
</reference>
<name>A0A8J3N9Q0_9CHLR</name>
<dbReference type="Proteomes" id="UP000597444">
    <property type="component" value="Unassembled WGS sequence"/>
</dbReference>
<proteinExistence type="predicted"/>
<dbReference type="RefSeq" id="WP_220210199.1">
    <property type="nucleotide sequence ID" value="NZ_BNJK01000002.1"/>
</dbReference>
<dbReference type="EMBL" id="BNJK01000002">
    <property type="protein sequence ID" value="GHO99557.1"/>
    <property type="molecule type" value="Genomic_DNA"/>
</dbReference>
<sequence>MGLIDKLLGCPLLEITRSYWAAKLNTGEWVSEARFVHDWRKGEKRRIDWMDDIVATGDCKRITELWLLCPPSGTSPFGNTARLPITRPGSAFQFKVATHDTAGIGGPGRRTQQAHIIGRVDNAEGDCTCFIWDPIQDGLLTPESKIYDTQTGHIRVDAEGRPIYVGKTNVNRFHSWRPSLAPIGQLALDRIGVSL</sequence>
<organism evidence="1 2">
    <name type="scientific">Reticulibacter mediterranei</name>
    <dbReference type="NCBI Taxonomy" id="2778369"/>
    <lineage>
        <taxon>Bacteria</taxon>
        <taxon>Bacillati</taxon>
        <taxon>Chloroflexota</taxon>
        <taxon>Ktedonobacteria</taxon>
        <taxon>Ktedonobacterales</taxon>
        <taxon>Reticulibacteraceae</taxon>
        <taxon>Reticulibacter</taxon>
    </lineage>
</organism>
<evidence type="ECO:0000313" key="2">
    <source>
        <dbReference type="Proteomes" id="UP000597444"/>
    </source>
</evidence>
<protein>
    <submittedName>
        <fullName evidence="1">Uncharacterized protein</fullName>
    </submittedName>
</protein>
<gene>
    <name evidence="1" type="ORF">KSF_096050</name>
</gene>
<keyword evidence="2" id="KW-1185">Reference proteome</keyword>
<accession>A0A8J3N9Q0</accession>
<dbReference type="AlphaFoldDB" id="A0A8J3N9Q0"/>